<organism evidence="3 4">
    <name type="scientific">Actinoallomurus bryophytorum</name>
    <dbReference type="NCBI Taxonomy" id="1490222"/>
    <lineage>
        <taxon>Bacteria</taxon>
        <taxon>Bacillati</taxon>
        <taxon>Actinomycetota</taxon>
        <taxon>Actinomycetes</taxon>
        <taxon>Streptosporangiales</taxon>
        <taxon>Thermomonosporaceae</taxon>
        <taxon>Actinoallomurus</taxon>
    </lineage>
</organism>
<accession>A0A543CVN6</accession>
<dbReference type="PANTHER" id="PTHR34297:SF2">
    <property type="entry name" value="ASP23_GLS24 FAMILY ENVELOPE STRESS RESPONSE PROTEIN"/>
    <property type="match status" value="1"/>
</dbReference>
<comment type="similarity">
    <text evidence="1">Belongs to the asp23 family.</text>
</comment>
<dbReference type="InterPro" id="IPR005531">
    <property type="entry name" value="Asp23"/>
</dbReference>
<dbReference type="Pfam" id="PF03780">
    <property type="entry name" value="Asp23"/>
    <property type="match status" value="1"/>
</dbReference>
<dbReference type="OrthoDB" id="3482525at2"/>
<dbReference type="PANTHER" id="PTHR34297">
    <property type="entry name" value="HYPOTHETICAL CYTOSOLIC PROTEIN-RELATED"/>
    <property type="match status" value="1"/>
</dbReference>
<feature type="region of interest" description="Disordered" evidence="2">
    <location>
        <begin position="148"/>
        <end position="175"/>
    </location>
</feature>
<name>A0A543CVN6_9ACTN</name>
<keyword evidence="4" id="KW-1185">Reference proteome</keyword>
<evidence type="ECO:0000313" key="3">
    <source>
        <dbReference type="EMBL" id="TQM01164.1"/>
    </source>
</evidence>
<evidence type="ECO:0000256" key="1">
    <source>
        <dbReference type="ARBA" id="ARBA00005721"/>
    </source>
</evidence>
<dbReference type="RefSeq" id="WP_141961032.1">
    <property type="nucleotide sequence ID" value="NZ_VFOZ01000001.1"/>
</dbReference>
<comment type="caution">
    <text evidence="3">The sequence shown here is derived from an EMBL/GenBank/DDBJ whole genome shotgun (WGS) entry which is preliminary data.</text>
</comment>
<evidence type="ECO:0000256" key="2">
    <source>
        <dbReference type="SAM" id="MobiDB-lite"/>
    </source>
</evidence>
<gene>
    <name evidence="3" type="ORF">FB559_6912</name>
</gene>
<protein>
    <submittedName>
        <fullName evidence="3">Putative alkaline shock family protein YloU</fullName>
    </submittedName>
</protein>
<sequence length="175" mass="18957">MTDFADGNQPPEQVEEQVNVVVADRSPDTEPAQPAAQVKGRIDIEDEVVEKVAGLAAIEVDGVADLGGDVERVVENVREHIGVGHRRGDQGVKAHIDGHDVTIEVTIVIEYGHVVMDVARDVKHNVATQTTRMLGLTVVEVNVVVDDVRMPEPPAPAKGEEPEEEDEDDHRLTLG</sequence>
<evidence type="ECO:0000313" key="4">
    <source>
        <dbReference type="Proteomes" id="UP000316096"/>
    </source>
</evidence>
<reference evidence="3 4" key="1">
    <citation type="submission" date="2019-06" db="EMBL/GenBank/DDBJ databases">
        <title>Sequencing the genomes of 1000 actinobacteria strains.</title>
        <authorList>
            <person name="Klenk H.-P."/>
        </authorList>
    </citation>
    <scope>NUCLEOTIDE SEQUENCE [LARGE SCALE GENOMIC DNA]</scope>
    <source>
        <strain evidence="3 4">DSM 102200</strain>
    </source>
</reference>
<dbReference type="EMBL" id="VFOZ01000001">
    <property type="protein sequence ID" value="TQM01164.1"/>
    <property type="molecule type" value="Genomic_DNA"/>
</dbReference>
<dbReference type="Proteomes" id="UP000316096">
    <property type="component" value="Unassembled WGS sequence"/>
</dbReference>
<dbReference type="AlphaFoldDB" id="A0A543CVN6"/>
<proteinExistence type="inferred from homology"/>